<sequence length="415" mass="44140">GGGTATVPEEIFNLIKSIIGAGLLSLPAGIAVLASSASSGNSSHRILLSSSFLLIAVMGTISAYTFSLIARVCQMTNTTTYANCWTATMKDHSNSKGHRRSGGSSLLGSLGAFMDCLAGNLTYSMVLADTFRVLVATAIKYATRSNVLLVLTVLILFPLCLINNLSSLAPFSLVGIIGMVYTGIVIGVRYFDGSYKLPHGKFLKDLSGVGIGSNKSLPSFATAATSAASATSSSPFQFLFNPKSLILISILSTAYIAHFNAPKFYNELKETKTSSSKQQRFHIGVVTTSFMVSILFYGIVSALGYSTFGLSTSAMILNNYSTNDILISISRFCVGLSLIFSYPLLFVGLKSGTIDLINQLKITNQQKHSNSKLTVLLLSSITLLATHITDLTFVASMSGALLGTSLIFIFPTIMF</sequence>
<feature type="domain" description="Amino acid transporter transmembrane" evidence="6">
    <location>
        <begin position="4"/>
        <end position="414"/>
    </location>
</feature>
<evidence type="ECO:0000256" key="4">
    <source>
        <dbReference type="ARBA" id="ARBA00023136"/>
    </source>
</evidence>
<dbReference type="KEGG" id="fcy:FRACYDRAFT_138697"/>
<dbReference type="Proteomes" id="UP000095751">
    <property type="component" value="Unassembled WGS sequence"/>
</dbReference>
<evidence type="ECO:0000313" key="7">
    <source>
        <dbReference type="EMBL" id="OEU11679.1"/>
    </source>
</evidence>
<evidence type="ECO:0000259" key="6">
    <source>
        <dbReference type="Pfam" id="PF01490"/>
    </source>
</evidence>
<name>A0A1E7F0N5_9STRA</name>
<evidence type="ECO:0000256" key="1">
    <source>
        <dbReference type="ARBA" id="ARBA00004141"/>
    </source>
</evidence>
<feature type="transmembrane region" description="Helical" evidence="5">
    <location>
        <begin position="14"/>
        <end position="34"/>
    </location>
</feature>
<feature type="transmembrane region" description="Helical" evidence="5">
    <location>
        <begin position="46"/>
        <end position="70"/>
    </location>
</feature>
<feature type="transmembrane region" description="Helical" evidence="5">
    <location>
        <begin position="281"/>
        <end position="305"/>
    </location>
</feature>
<feature type="transmembrane region" description="Helical" evidence="5">
    <location>
        <begin position="147"/>
        <end position="165"/>
    </location>
</feature>
<keyword evidence="2 5" id="KW-0812">Transmembrane</keyword>
<keyword evidence="3 5" id="KW-1133">Transmembrane helix</keyword>
<dbReference type="Pfam" id="PF01490">
    <property type="entry name" value="Aa_trans"/>
    <property type="match status" value="1"/>
</dbReference>
<evidence type="ECO:0000256" key="5">
    <source>
        <dbReference type="SAM" id="Phobius"/>
    </source>
</evidence>
<comment type="subcellular location">
    <subcellularLocation>
        <location evidence="1">Membrane</location>
        <topology evidence="1">Multi-pass membrane protein</topology>
    </subcellularLocation>
</comment>
<dbReference type="EMBL" id="KV784366">
    <property type="protein sequence ID" value="OEU11679.1"/>
    <property type="molecule type" value="Genomic_DNA"/>
</dbReference>
<feature type="transmembrane region" description="Helical" evidence="5">
    <location>
        <begin position="106"/>
        <end position="126"/>
    </location>
</feature>
<feature type="transmembrane region" description="Helical" evidence="5">
    <location>
        <begin position="325"/>
        <end position="349"/>
    </location>
</feature>
<feature type="non-terminal residue" evidence="7">
    <location>
        <position position="415"/>
    </location>
</feature>
<accession>A0A1E7F0N5</accession>
<organism evidence="7 8">
    <name type="scientific">Fragilariopsis cylindrus CCMP1102</name>
    <dbReference type="NCBI Taxonomy" id="635003"/>
    <lineage>
        <taxon>Eukaryota</taxon>
        <taxon>Sar</taxon>
        <taxon>Stramenopiles</taxon>
        <taxon>Ochrophyta</taxon>
        <taxon>Bacillariophyta</taxon>
        <taxon>Bacillariophyceae</taxon>
        <taxon>Bacillariophycidae</taxon>
        <taxon>Bacillariales</taxon>
        <taxon>Bacillariaceae</taxon>
        <taxon>Fragilariopsis</taxon>
    </lineage>
</organism>
<dbReference type="InParanoid" id="A0A1E7F0N5"/>
<feature type="transmembrane region" description="Helical" evidence="5">
    <location>
        <begin position="171"/>
        <end position="191"/>
    </location>
</feature>
<proteinExistence type="predicted"/>
<dbReference type="PANTHER" id="PTHR22950:SF652">
    <property type="entry name" value="TRANSMEMBRANE AMINO ACID TRANSPORTER FAMILY PROTEIN"/>
    <property type="match status" value="1"/>
</dbReference>
<dbReference type="OrthoDB" id="28208at2759"/>
<evidence type="ECO:0000313" key="8">
    <source>
        <dbReference type="Proteomes" id="UP000095751"/>
    </source>
</evidence>
<gene>
    <name evidence="7" type="ORF">FRACYDRAFT_138697</name>
</gene>
<evidence type="ECO:0000256" key="3">
    <source>
        <dbReference type="ARBA" id="ARBA00022989"/>
    </source>
</evidence>
<reference evidence="7 8" key="1">
    <citation type="submission" date="2016-09" db="EMBL/GenBank/DDBJ databases">
        <title>Extensive genetic diversity and differential bi-allelic expression allows diatom success in the polar Southern Ocean.</title>
        <authorList>
            <consortium name="DOE Joint Genome Institute"/>
            <person name="Mock T."/>
            <person name="Otillar R.P."/>
            <person name="Strauss J."/>
            <person name="Dupont C."/>
            <person name="Frickenhaus S."/>
            <person name="Maumus F."/>
            <person name="Mcmullan M."/>
            <person name="Sanges R."/>
            <person name="Schmutz J."/>
            <person name="Toseland A."/>
            <person name="Valas R."/>
            <person name="Veluchamy A."/>
            <person name="Ward B.J."/>
            <person name="Allen A."/>
            <person name="Barry K."/>
            <person name="Falciatore A."/>
            <person name="Ferrante M."/>
            <person name="Fortunato A.E."/>
            <person name="Gloeckner G."/>
            <person name="Gruber A."/>
            <person name="Hipkin R."/>
            <person name="Janech M."/>
            <person name="Kroth P."/>
            <person name="Leese F."/>
            <person name="Lindquist E."/>
            <person name="Lyon B.R."/>
            <person name="Martin J."/>
            <person name="Mayer C."/>
            <person name="Parker M."/>
            <person name="Quesneville H."/>
            <person name="Raymond J."/>
            <person name="Uhlig C."/>
            <person name="Valentin K.U."/>
            <person name="Worden A.Z."/>
            <person name="Armbrust E.V."/>
            <person name="Bowler C."/>
            <person name="Green B."/>
            <person name="Moulton V."/>
            <person name="Van Oosterhout C."/>
            <person name="Grigoriev I."/>
        </authorList>
    </citation>
    <scope>NUCLEOTIDE SEQUENCE [LARGE SCALE GENOMIC DNA]</scope>
    <source>
        <strain evidence="7 8">CCMP1102</strain>
    </source>
</reference>
<dbReference type="PANTHER" id="PTHR22950">
    <property type="entry name" value="AMINO ACID TRANSPORTER"/>
    <property type="match status" value="1"/>
</dbReference>
<dbReference type="InterPro" id="IPR013057">
    <property type="entry name" value="AA_transpt_TM"/>
</dbReference>
<dbReference type="GO" id="GO:0016020">
    <property type="term" value="C:membrane"/>
    <property type="evidence" value="ECO:0007669"/>
    <property type="project" value="UniProtKB-SubCell"/>
</dbReference>
<protein>
    <recommendedName>
        <fullName evidence="6">Amino acid transporter transmembrane domain-containing protein</fullName>
    </recommendedName>
</protein>
<evidence type="ECO:0000256" key="2">
    <source>
        <dbReference type="ARBA" id="ARBA00022692"/>
    </source>
</evidence>
<keyword evidence="4 5" id="KW-0472">Membrane</keyword>
<dbReference type="GO" id="GO:0015179">
    <property type="term" value="F:L-amino acid transmembrane transporter activity"/>
    <property type="evidence" value="ECO:0007669"/>
    <property type="project" value="TreeGrafter"/>
</dbReference>
<dbReference type="AlphaFoldDB" id="A0A1E7F0N5"/>
<feature type="non-terminal residue" evidence="7">
    <location>
        <position position="1"/>
    </location>
</feature>
<feature type="transmembrane region" description="Helical" evidence="5">
    <location>
        <begin position="394"/>
        <end position="414"/>
    </location>
</feature>
<keyword evidence="8" id="KW-1185">Reference proteome</keyword>